<keyword evidence="7" id="KW-1185">Reference proteome</keyword>
<comment type="caution">
    <text evidence="6">The sequence shown here is derived from an EMBL/GenBank/DDBJ whole genome shotgun (WGS) entry which is preliminary data.</text>
</comment>
<evidence type="ECO:0000256" key="4">
    <source>
        <dbReference type="PROSITE-ProRule" id="PRU00335"/>
    </source>
</evidence>
<organism evidence="6 7">
    <name type="scientific">Aquibium carbonis</name>
    <dbReference type="NCBI Taxonomy" id="2495581"/>
    <lineage>
        <taxon>Bacteria</taxon>
        <taxon>Pseudomonadati</taxon>
        <taxon>Pseudomonadota</taxon>
        <taxon>Alphaproteobacteria</taxon>
        <taxon>Hyphomicrobiales</taxon>
        <taxon>Phyllobacteriaceae</taxon>
        <taxon>Aquibium</taxon>
    </lineage>
</organism>
<sequence length="203" mass="22691">MDSRADPPETDTRDAEKRTRILDGAVKAFLACGYQRTTMDDIARAAEMSRPSLYLQFRNKADIYRAIAMDMVDWSVETVQQAMARQEPLPDRLRNALENGVFALHDRFGGSPHAAAMMDMKSSLAGDLITEWKNRLCTIFTAAIAKDAREGNIELAERDLSPEILASLLLDGLEGIKMRIADPDEQRRAARGLVRVVVLALER</sequence>
<dbReference type="GO" id="GO:0000976">
    <property type="term" value="F:transcription cis-regulatory region binding"/>
    <property type="evidence" value="ECO:0007669"/>
    <property type="project" value="TreeGrafter"/>
</dbReference>
<dbReference type="PROSITE" id="PS50977">
    <property type="entry name" value="HTH_TETR_2"/>
    <property type="match status" value="1"/>
</dbReference>
<evidence type="ECO:0000259" key="5">
    <source>
        <dbReference type="PROSITE" id="PS50977"/>
    </source>
</evidence>
<dbReference type="InterPro" id="IPR001647">
    <property type="entry name" value="HTH_TetR"/>
</dbReference>
<protein>
    <submittedName>
        <fullName evidence="6">TetR/AcrR family transcriptional regulator</fullName>
    </submittedName>
</protein>
<keyword evidence="2 4" id="KW-0238">DNA-binding</keyword>
<dbReference type="SUPFAM" id="SSF46689">
    <property type="entry name" value="Homeodomain-like"/>
    <property type="match status" value="1"/>
</dbReference>
<dbReference type="InterPro" id="IPR050109">
    <property type="entry name" value="HTH-type_TetR-like_transc_reg"/>
</dbReference>
<dbReference type="Gene3D" id="1.10.357.10">
    <property type="entry name" value="Tetracycline Repressor, domain 2"/>
    <property type="match status" value="1"/>
</dbReference>
<dbReference type="RefSeq" id="WP_126697693.1">
    <property type="nucleotide sequence ID" value="NZ_RWKW01000002.1"/>
</dbReference>
<dbReference type="PANTHER" id="PTHR30055">
    <property type="entry name" value="HTH-TYPE TRANSCRIPTIONAL REGULATOR RUTR"/>
    <property type="match status" value="1"/>
</dbReference>
<accession>A0A3S0GC44</accession>
<proteinExistence type="predicted"/>
<dbReference type="EMBL" id="RWKW01000002">
    <property type="protein sequence ID" value="RST88418.1"/>
    <property type="molecule type" value="Genomic_DNA"/>
</dbReference>
<feature type="domain" description="HTH tetR-type" evidence="5">
    <location>
        <begin position="15"/>
        <end position="75"/>
    </location>
</feature>
<feature type="DNA-binding region" description="H-T-H motif" evidence="4">
    <location>
        <begin position="38"/>
        <end position="57"/>
    </location>
</feature>
<dbReference type="AlphaFoldDB" id="A0A3S0GC44"/>
<name>A0A3S0GC44_9HYPH</name>
<dbReference type="Proteomes" id="UP000278398">
    <property type="component" value="Unassembled WGS sequence"/>
</dbReference>
<dbReference type="Pfam" id="PF00440">
    <property type="entry name" value="TetR_N"/>
    <property type="match status" value="1"/>
</dbReference>
<evidence type="ECO:0000256" key="1">
    <source>
        <dbReference type="ARBA" id="ARBA00023015"/>
    </source>
</evidence>
<dbReference type="PANTHER" id="PTHR30055:SF234">
    <property type="entry name" value="HTH-TYPE TRANSCRIPTIONAL REGULATOR BETI"/>
    <property type="match status" value="1"/>
</dbReference>
<dbReference type="OrthoDB" id="9802802at2"/>
<evidence type="ECO:0000256" key="2">
    <source>
        <dbReference type="ARBA" id="ARBA00023125"/>
    </source>
</evidence>
<keyword evidence="3" id="KW-0804">Transcription</keyword>
<evidence type="ECO:0000256" key="3">
    <source>
        <dbReference type="ARBA" id="ARBA00023163"/>
    </source>
</evidence>
<evidence type="ECO:0000313" key="6">
    <source>
        <dbReference type="EMBL" id="RST88418.1"/>
    </source>
</evidence>
<dbReference type="InterPro" id="IPR009057">
    <property type="entry name" value="Homeodomain-like_sf"/>
</dbReference>
<keyword evidence="1" id="KW-0805">Transcription regulation</keyword>
<gene>
    <name evidence="6" type="ORF">EJC49_00975</name>
</gene>
<dbReference type="PRINTS" id="PR00455">
    <property type="entry name" value="HTHTETR"/>
</dbReference>
<evidence type="ECO:0000313" key="7">
    <source>
        <dbReference type="Proteomes" id="UP000278398"/>
    </source>
</evidence>
<dbReference type="GO" id="GO:0003700">
    <property type="term" value="F:DNA-binding transcription factor activity"/>
    <property type="evidence" value="ECO:0007669"/>
    <property type="project" value="TreeGrafter"/>
</dbReference>
<reference evidence="6 7" key="1">
    <citation type="submission" date="2018-12" db="EMBL/GenBank/DDBJ databases">
        <title>Mesorhizobium carbonis sp. nov., isolated from coal mine water.</title>
        <authorList>
            <person name="Xin W."/>
            <person name="Xu Z."/>
            <person name="Xiang F."/>
            <person name="Zhang J."/>
            <person name="Xi L."/>
            <person name="Liu J."/>
        </authorList>
    </citation>
    <scope>NUCLEOTIDE SEQUENCE [LARGE SCALE GENOMIC DNA]</scope>
    <source>
        <strain evidence="6 7">B2.3</strain>
    </source>
</reference>